<evidence type="ECO:0000313" key="9">
    <source>
        <dbReference type="EMBL" id="KAJ6439263.1"/>
    </source>
</evidence>
<keyword evidence="5 7" id="KW-0472">Membrane</keyword>
<evidence type="ECO:0000313" key="10">
    <source>
        <dbReference type="Proteomes" id="UP001163105"/>
    </source>
</evidence>
<accession>A0AB34FJZ6</accession>
<feature type="transmembrane region" description="Helical" evidence="7">
    <location>
        <begin position="205"/>
        <end position="227"/>
    </location>
</feature>
<dbReference type="PROSITE" id="PS50850">
    <property type="entry name" value="MFS"/>
    <property type="match status" value="1"/>
</dbReference>
<name>A0AB34FJZ6_9HYPO</name>
<comment type="caution">
    <text evidence="9">The sequence shown here is derived from an EMBL/GenBank/DDBJ whole genome shotgun (WGS) entry which is preliminary data.</text>
</comment>
<dbReference type="InterPro" id="IPR020846">
    <property type="entry name" value="MFS_dom"/>
</dbReference>
<gene>
    <name evidence="9" type="ORF">O9K51_07148</name>
</gene>
<evidence type="ECO:0000256" key="2">
    <source>
        <dbReference type="ARBA" id="ARBA00022448"/>
    </source>
</evidence>
<evidence type="ECO:0000256" key="5">
    <source>
        <dbReference type="ARBA" id="ARBA00023136"/>
    </source>
</evidence>
<evidence type="ECO:0000256" key="6">
    <source>
        <dbReference type="SAM" id="MobiDB-lite"/>
    </source>
</evidence>
<dbReference type="Gene3D" id="1.20.1250.20">
    <property type="entry name" value="MFS general substrate transporter like domains"/>
    <property type="match status" value="1"/>
</dbReference>
<sequence length="538" mass="59066">MSRSRGGENVDSDRPEQAPQAPLSFVLSQQDAKHDGDETVFEAIDPVEERKLVRKLDMVIVPTMALIYFLQCKCPAPPRSNIKAIRHCVPYLDKSSINYAAVFGLRNDLSLTGEQFSWVVSLFYFGQLCSEYPAAYVLSRFRITTCVGVTIIAWGIVEMTIGATTNFQGIAAARFFLGFTEAAVSPAFIILISLWYRRREHPIRVAAWVSMNGISQIVGALLMYAVGGVDNMAIASWRAIFLIFGGLPIACGIAFLFLMPKDTTTAWFLNARERDLATRRLAIDRASRERSEFNKAQMWEALISPLTWMYFWFALLITLPSPILKFSSIVINGFGYSNFRTMLLGTPSGAISFATVWISALGPRIFPNTRIYTIIFLSLIPLAGSLVLLLVPADAKSGNAWAIVAATWLAGCSSAPLSGVAALMASNVKGNTKKSVVSAGFFISYCVGCIVSPQAWTESDAPRYTKGCILSIVSWIALIISLVIYLLIVTSINKKRDADAGHVHPGHNLETERAGIQTGLSLDSDLTDTQDKGFRYSI</sequence>
<feature type="transmembrane region" description="Helical" evidence="7">
    <location>
        <begin position="143"/>
        <end position="163"/>
    </location>
</feature>
<keyword evidence="2" id="KW-0813">Transport</keyword>
<evidence type="ECO:0000256" key="7">
    <source>
        <dbReference type="SAM" id="Phobius"/>
    </source>
</evidence>
<feature type="domain" description="Major facilitator superfamily (MFS) profile" evidence="8">
    <location>
        <begin position="79"/>
        <end position="492"/>
    </location>
</feature>
<comment type="subcellular location">
    <subcellularLocation>
        <location evidence="1">Membrane</location>
        <topology evidence="1">Multi-pass membrane protein</topology>
    </subcellularLocation>
</comment>
<dbReference type="AlphaFoldDB" id="A0AB34FJZ6"/>
<dbReference type="SUPFAM" id="SSF103473">
    <property type="entry name" value="MFS general substrate transporter"/>
    <property type="match status" value="1"/>
</dbReference>
<dbReference type="PANTHER" id="PTHR43791">
    <property type="entry name" value="PERMEASE-RELATED"/>
    <property type="match status" value="1"/>
</dbReference>
<keyword evidence="3 7" id="KW-0812">Transmembrane</keyword>
<evidence type="ECO:0000256" key="3">
    <source>
        <dbReference type="ARBA" id="ARBA00022692"/>
    </source>
</evidence>
<feature type="transmembrane region" description="Helical" evidence="7">
    <location>
        <begin position="469"/>
        <end position="488"/>
    </location>
</feature>
<proteinExistence type="predicted"/>
<feature type="transmembrane region" description="Helical" evidence="7">
    <location>
        <begin position="436"/>
        <end position="457"/>
    </location>
</feature>
<evidence type="ECO:0000256" key="4">
    <source>
        <dbReference type="ARBA" id="ARBA00022989"/>
    </source>
</evidence>
<dbReference type="Proteomes" id="UP001163105">
    <property type="component" value="Unassembled WGS sequence"/>
</dbReference>
<protein>
    <submittedName>
        <fullName evidence="9">Acyl-CoA dehydrogenase</fullName>
    </submittedName>
</protein>
<evidence type="ECO:0000256" key="1">
    <source>
        <dbReference type="ARBA" id="ARBA00004141"/>
    </source>
</evidence>
<dbReference type="InterPro" id="IPR036259">
    <property type="entry name" value="MFS_trans_sf"/>
</dbReference>
<dbReference type="GO" id="GO:0016020">
    <property type="term" value="C:membrane"/>
    <property type="evidence" value="ECO:0007669"/>
    <property type="project" value="UniProtKB-SubCell"/>
</dbReference>
<organism evidence="9 10">
    <name type="scientific">Purpureocillium lavendulum</name>
    <dbReference type="NCBI Taxonomy" id="1247861"/>
    <lineage>
        <taxon>Eukaryota</taxon>
        <taxon>Fungi</taxon>
        <taxon>Dikarya</taxon>
        <taxon>Ascomycota</taxon>
        <taxon>Pezizomycotina</taxon>
        <taxon>Sordariomycetes</taxon>
        <taxon>Hypocreomycetidae</taxon>
        <taxon>Hypocreales</taxon>
        <taxon>Ophiocordycipitaceae</taxon>
        <taxon>Purpureocillium</taxon>
    </lineage>
</organism>
<dbReference type="GO" id="GO:0022857">
    <property type="term" value="F:transmembrane transporter activity"/>
    <property type="evidence" value="ECO:0007669"/>
    <property type="project" value="InterPro"/>
</dbReference>
<feature type="transmembrane region" description="Helical" evidence="7">
    <location>
        <begin position="175"/>
        <end position="196"/>
    </location>
</feature>
<keyword evidence="10" id="KW-1185">Reference proteome</keyword>
<keyword evidence="4 7" id="KW-1133">Transmembrane helix</keyword>
<dbReference type="EMBL" id="JAQHRD010000006">
    <property type="protein sequence ID" value="KAJ6439263.1"/>
    <property type="molecule type" value="Genomic_DNA"/>
</dbReference>
<dbReference type="Pfam" id="PF07690">
    <property type="entry name" value="MFS_1"/>
    <property type="match status" value="1"/>
</dbReference>
<feature type="transmembrane region" description="Helical" evidence="7">
    <location>
        <begin position="371"/>
        <end position="393"/>
    </location>
</feature>
<feature type="transmembrane region" description="Helical" evidence="7">
    <location>
        <begin position="298"/>
        <end position="319"/>
    </location>
</feature>
<dbReference type="InterPro" id="IPR011701">
    <property type="entry name" value="MFS"/>
</dbReference>
<reference evidence="9" key="1">
    <citation type="submission" date="2023-01" db="EMBL/GenBank/DDBJ databases">
        <title>The growth and conidiation of Purpureocillium lavendulum are regulated by nitrogen source and histone H3K14 acetylation.</title>
        <authorList>
            <person name="Tang P."/>
            <person name="Han J."/>
            <person name="Zhang C."/>
            <person name="Tang P."/>
            <person name="Qi F."/>
            <person name="Zhang K."/>
            <person name="Liang L."/>
        </authorList>
    </citation>
    <scope>NUCLEOTIDE SEQUENCE</scope>
    <source>
        <strain evidence="9">YMF1.00683</strain>
    </source>
</reference>
<feature type="compositionally biased region" description="Basic and acidic residues" evidence="6">
    <location>
        <begin position="1"/>
        <end position="16"/>
    </location>
</feature>
<evidence type="ECO:0000259" key="8">
    <source>
        <dbReference type="PROSITE" id="PS50850"/>
    </source>
</evidence>
<feature type="transmembrane region" description="Helical" evidence="7">
    <location>
        <begin position="339"/>
        <end position="359"/>
    </location>
</feature>
<feature type="transmembrane region" description="Helical" evidence="7">
    <location>
        <begin position="399"/>
        <end position="424"/>
    </location>
</feature>
<dbReference type="PANTHER" id="PTHR43791:SF103">
    <property type="entry name" value="MAJOR FACILITATOR SUPERFAMILY (MFS) PROFILE DOMAIN-CONTAINING PROTEIN-RELATED"/>
    <property type="match status" value="1"/>
</dbReference>
<feature type="transmembrane region" description="Helical" evidence="7">
    <location>
        <begin position="239"/>
        <end position="259"/>
    </location>
</feature>
<feature type="region of interest" description="Disordered" evidence="6">
    <location>
        <begin position="1"/>
        <end position="23"/>
    </location>
</feature>